<reference evidence="1" key="1">
    <citation type="journal article" date="2022" name="bioRxiv">
        <title>Sequencing and chromosome-scale assembly of the giantPleurodeles waltlgenome.</title>
        <authorList>
            <person name="Brown T."/>
            <person name="Elewa A."/>
            <person name="Iarovenko S."/>
            <person name="Subramanian E."/>
            <person name="Araus A.J."/>
            <person name="Petzold A."/>
            <person name="Susuki M."/>
            <person name="Suzuki K.-i.T."/>
            <person name="Hayashi T."/>
            <person name="Toyoda A."/>
            <person name="Oliveira C."/>
            <person name="Osipova E."/>
            <person name="Leigh N.D."/>
            <person name="Simon A."/>
            <person name="Yun M.H."/>
        </authorList>
    </citation>
    <scope>NUCLEOTIDE SEQUENCE</scope>
    <source>
        <strain evidence="1">20211129_DDA</strain>
        <tissue evidence="1">Liver</tissue>
    </source>
</reference>
<gene>
    <name evidence="1" type="ORF">NDU88_002052</name>
</gene>
<name>A0AAV7WPI9_PLEWA</name>
<comment type="caution">
    <text evidence="1">The sequence shown here is derived from an EMBL/GenBank/DDBJ whole genome shotgun (WGS) entry which is preliminary data.</text>
</comment>
<keyword evidence="2" id="KW-1185">Reference proteome</keyword>
<accession>A0AAV7WPI9</accession>
<protein>
    <submittedName>
        <fullName evidence="1">Uncharacterized protein</fullName>
    </submittedName>
</protein>
<sequence>MWGGEGKAMGGRYCEDPELETCRQERERKRARRSRSQEAVELLSGPAACSTFPTGAYGTAPSPSTLVIGAFHIRAPEHLERLERK</sequence>
<dbReference type="EMBL" id="JANPWB010000001">
    <property type="protein sequence ID" value="KAJ1214433.1"/>
    <property type="molecule type" value="Genomic_DNA"/>
</dbReference>
<dbReference type="Proteomes" id="UP001066276">
    <property type="component" value="Chromosome 1_1"/>
</dbReference>
<dbReference type="AlphaFoldDB" id="A0AAV7WPI9"/>
<organism evidence="1 2">
    <name type="scientific">Pleurodeles waltl</name>
    <name type="common">Iberian ribbed newt</name>
    <dbReference type="NCBI Taxonomy" id="8319"/>
    <lineage>
        <taxon>Eukaryota</taxon>
        <taxon>Metazoa</taxon>
        <taxon>Chordata</taxon>
        <taxon>Craniata</taxon>
        <taxon>Vertebrata</taxon>
        <taxon>Euteleostomi</taxon>
        <taxon>Amphibia</taxon>
        <taxon>Batrachia</taxon>
        <taxon>Caudata</taxon>
        <taxon>Salamandroidea</taxon>
        <taxon>Salamandridae</taxon>
        <taxon>Pleurodelinae</taxon>
        <taxon>Pleurodeles</taxon>
    </lineage>
</organism>
<evidence type="ECO:0000313" key="1">
    <source>
        <dbReference type="EMBL" id="KAJ1214433.1"/>
    </source>
</evidence>
<proteinExistence type="predicted"/>
<evidence type="ECO:0000313" key="2">
    <source>
        <dbReference type="Proteomes" id="UP001066276"/>
    </source>
</evidence>